<evidence type="ECO:0000313" key="5">
    <source>
        <dbReference type="Proteomes" id="UP000516446"/>
    </source>
</evidence>
<dbReference type="GO" id="GO:0016757">
    <property type="term" value="F:glycosyltransferase activity"/>
    <property type="evidence" value="ECO:0007669"/>
    <property type="project" value="UniProtKB-KW"/>
</dbReference>
<evidence type="ECO:0000256" key="2">
    <source>
        <dbReference type="ARBA" id="ARBA00022679"/>
    </source>
</evidence>
<dbReference type="InterPro" id="IPR002495">
    <property type="entry name" value="Glyco_trans_8"/>
</dbReference>
<dbReference type="EMBL" id="CP043431">
    <property type="protein sequence ID" value="QNT64465.1"/>
    <property type="molecule type" value="Genomic_DNA"/>
</dbReference>
<evidence type="ECO:0000256" key="3">
    <source>
        <dbReference type="ARBA" id="ARBA00022723"/>
    </source>
</evidence>
<keyword evidence="3" id="KW-0479">Metal-binding</keyword>
<dbReference type="InterPro" id="IPR029044">
    <property type="entry name" value="Nucleotide-diphossugar_trans"/>
</dbReference>
<dbReference type="Proteomes" id="UP000516446">
    <property type="component" value="Chromosome"/>
</dbReference>
<dbReference type="GO" id="GO:0046872">
    <property type="term" value="F:metal ion binding"/>
    <property type="evidence" value="ECO:0007669"/>
    <property type="project" value="UniProtKB-KW"/>
</dbReference>
<name>A0A7H1MLX9_9LACO</name>
<gene>
    <name evidence="4" type="ORF">FY536_03885</name>
</gene>
<accession>A0A7H1MLX9</accession>
<dbReference type="PANTHER" id="PTHR13778:SF47">
    <property type="entry name" value="LIPOPOLYSACCHARIDE 1,3-GALACTOSYLTRANSFERASE"/>
    <property type="match status" value="1"/>
</dbReference>
<dbReference type="CDD" id="cd04194">
    <property type="entry name" value="GT8_A4GalT_like"/>
    <property type="match status" value="1"/>
</dbReference>
<sequence length="276" mass="32350">MPESINLLVTLDENYLPHLKVMLFSLHQNNLEQLFDLWLLHEKIPDQKLIELEILLKKLNINLHSIKITDQLFANAPTVERYPREMYFRLACGILLPDNVKRVIYLDPDILVINSIKPLWELDLEGNVFAASVHAGLTNISKGINNIRLQTTNNYFNSGVLLIDVAKAREVVKLDDIYRTIQKYGDYLLLPDQDVMNHLYSHVTLEISEEIWNYDTRRSNIYFTRNIKNFNMQWVAQNTVILHFCGKPKPWTGKNNTRFGLIYSHYQQLLNQLELN</sequence>
<dbReference type="AlphaFoldDB" id="A0A7H1MLX9"/>
<dbReference type="Gene3D" id="3.90.550.10">
    <property type="entry name" value="Spore Coat Polysaccharide Biosynthesis Protein SpsA, Chain A"/>
    <property type="match status" value="1"/>
</dbReference>
<dbReference type="Pfam" id="PF01501">
    <property type="entry name" value="Glyco_transf_8"/>
    <property type="match status" value="1"/>
</dbReference>
<dbReference type="RefSeq" id="WP_006846201.1">
    <property type="nucleotide sequence ID" value="NZ_CP026847.1"/>
</dbReference>
<organism evidence="4 5">
    <name type="scientific">Weissella koreensis</name>
    <dbReference type="NCBI Taxonomy" id="165096"/>
    <lineage>
        <taxon>Bacteria</taxon>
        <taxon>Bacillati</taxon>
        <taxon>Bacillota</taxon>
        <taxon>Bacilli</taxon>
        <taxon>Lactobacillales</taxon>
        <taxon>Lactobacillaceae</taxon>
        <taxon>Weissella</taxon>
    </lineage>
</organism>
<evidence type="ECO:0000256" key="1">
    <source>
        <dbReference type="ARBA" id="ARBA00022676"/>
    </source>
</evidence>
<keyword evidence="1" id="KW-0328">Glycosyltransferase</keyword>
<proteinExistence type="predicted"/>
<dbReference type="PANTHER" id="PTHR13778">
    <property type="entry name" value="GLYCOSYLTRANSFERASE 8 DOMAIN-CONTAINING PROTEIN"/>
    <property type="match status" value="1"/>
</dbReference>
<dbReference type="SUPFAM" id="SSF53448">
    <property type="entry name" value="Nucleotide-diphospho-sugar transferases"/>
    <property type="match status" value="1"/>
</dbReference>
<keyword evidence="2 4" id="KW-0808">Transferase</keyword>
<protein>
    <submittedName>
        <fullName evidence="4">Glycosyltransferase family 8 protein</fullName>
    </submittedName>
</protein>
<evidence type="ECO:0000313" key="4">
    <source>
        <dbReference type="EMBL" id="QNT64465.1"/>
    </source>
</evidence>
<reference evidence="4 5" key="1">
    <citation type="submission" date="2019-08" db="EMBL/GenBank/DDBJ databases">
        <authorList>
            <person name="Chang H.C."/>
            <person name="Mun S.Y."/>
        </authorList>
    </citation>
    <scope>NUCLEOTIDE SEQUENCE [LARGE SCALE GENOMIC DNA]</scope>
    <source>
        <strain evidence="4 5">SK</strain>
    </source>
</reference>
<dbReference type="OMA" id="TVFLHFC"/>
<keyword evidence="5" id="KW-1185">Reference proteome</keyword>
<dbReference type="InterPro" id="IPR050748">
    <property type="entry name" value="Glycosyltrans_8_dom-fam"/>
</dbReference>